<feature type="domain" description="Rod shape-determining protein MreC beta-barrel core" evidence="7">
    <location>
        <begin position="132"/>
        <end position="265"/>
    </location>
</feature>
<comment type="function">
    <text evidence="5">Involved in formation and maintenance of cell shape.</text>
</comment>
<dbReference type="Pfam" id="PF04085">
    <property type="entry name" value="MreC"/>
    <property type="match status" value="1"/>
</dbReference>
<dbReference type="Gene3D" id="2.40.10.340">
    <property type="entry name" value="Rod shape-determining protein MreC, domain 1"/>
    <property type="match status" value="1"/>
</dbReference>
<protein>
    <recommendedName>
        <fullName evidence="2 5">Cell shape-determining protein MreC</fullName>
    </recommendedName>
    <alternativeName>
        <fullName evidence="4 5">Cell shape protein MreC</fullName>
    </alternativeName>
</protein>
<dbReference type="Proteomes" id="UP000033918">
    <property type="component" value="Unassembled WGS sequence"/>
</dbReference>
<evidence type="ECO:0000256" key="3">
    <source>
        <dbReference type="ARBA" id="ARBA00022960"/>
    </source>
</evidence>
<comment type="caution">
    <text evidence="8">The sequence shown here is derived from an EMBL/GenBank/DDBJ whole genome shotgun (WGS) entry which is preliminary data.</text>
</comment>
<keyword evidence="6" id="KW-1133">Transmembrane helix</keyword>
<sequence length="269" mass="29020">MSPLIKVNTYKTLRNIIWIAVILVIIIGTAVFAVIRTPALPVFKESSSRAFVVFDYIRVFGRKIFAVKDIINENISLKEKIISLQGQGAAIESLKSENNALRNALDIKKRFGSEKTIAAGIYGGNPLVEGRWLINRGSDSGIEAGDIVVLESGVLVGRVANAHDGFSTVTAVDDVNIQVTSRVLNEKTTGLAKGLGNGSINFELIIQDDEIKEGDIVISTGDDQYPPGLIIGAVSSVGVSKTHVFKDVKIRPAFSDVRFGKVVVIGQNR</sequence>
<dbReference type="PIRSF" id="PIRSF038471">
    <property type="entry name" value="MreC"/>
    <property type="match status" value="1"/>
</dbReference>
<keyword evidence="6" id="KW-0472">Membrane</keyword>
<evidence type="ECO:0000256" key="1">
    <source>
        <dbReference type="ARBA" id="ARBA00009369"/>
    </source>
</evidence>
<dbReference type="PANTHER" id="PTHR34138:SF1">
    <property type="entry name" value="CELL SHAPE-DETERMINING PROTEIN MREC"/>
    <property type="match status" value="1"/>
</dbReference>
<evidence type="ECO:0000256" key="5">
    <source>
        <dbReference type="PIRNR" id="PIRNR038471"/>
    </source>
</evidence>
<dbReference type="EMBL" id="LCAK01000004">
    <property type="protein sequence ID" value="KKR88642.1"/>
    <property type="molecule type" value="Genomic_DNA"/>
</dbReference>
<dbReference type="InterPro" id="IPR055342">
    <property type="entry name" value="MreC_beta-barrel_core"/>
</dbReference>
<dbReference type="AlphaFoldDB" id="A0A0G0XLW1"/>
<gene>
    <name evidence="8" type="ORF">UU38_C0004G0004</name>
</gene>
<evidence type="ECO:0000313" key="8">
    <source>
        <dbReference type="EMBL" id="KKR88642.1"/>
    </source>
</evidence>
<reference evidence="8 9" key="1">
    <citation type="journal article" date="2015" name="Nature">
        <title>rRNA introns, odd ribosomes, and small enigmatic genomes across a large radiation of phyla.</title>
        <authorList>
            <person name="Brown C.T."/>
            <person name="Hug L.A."/>
            <person name="Thomas B.C."/>
            <person name="Sharon I."/>
            <person name="Castelle C.J."/>
            <person name="Singh A."/>
            <person name="Wilkins M.J."/>
            <person name="Williams K.H."/>
            <person name="Banfield J.F."/>
        </authorList>
    </citation>
    <scope>NUCLEOTIDE SEQUENCE [LARGE SCALE GENOMIC DNA]</scope>
</reference>
<dbReference type="Gene3D" id="2.40.10.350">
    <property type="entry name" value="Rod shape-determining protein MreC, domain 2"/>
    <property type="match status" value="1"/>
</dbReference>
<keyword evidence="3 5" id="KW-0133">Cell shape</keyword>
<dbReference type="GO" id="GO:0005886">
    <property type="term" value="C:plasma membrane"/>
    <property type="evidence" value="ECO:0007669"/>
    <property type="project" value="TreeGrafter"/>
</dbReference>
<feature type="transmembrane region" description="Helical" evidence="6">
    <location>
        <begin position="16"/>
        <end position="35"/>
    </location>
</feature>
<keyword evidence="6" id="KW-0812">Transmembrane</keyword>
<evidence type="ECO:0000313" key="9">
    <source>
        <dbReference type="Proteomes" id="UP000033918"/>
    </source>
</evidence>
<organism evidence="8 9">
    <name type="scientific">Candidatus Wolfebacteria bacterium GW2011_GWB1_41_12</name>
    <dbReference type="NCBI Taxonomy" id="1619006"/>
    <lineage>
        <taxon>Bacteria</taxon>
        <taxon>Candidatus Wolfeibacteriota</taxon>
    </lineage>
</organism>
<dbReference type="InterPro" id="IPR007221">
    <property type="entry name" value="MreC"/>
</dbReference>
<comment type="similarity">
    <text evidence="1 5">Belongs to the MreC family.</text>
</comment>
<dbReference type="PANTHER" id="PTHR34138">
    <property type="entry name" value="CELL SHAPE-DETERMINING PROTEIN MREC"/>
    <property type="match status" value="1"/>
</dbReference>
<accession>A0A0G0XLW1</accession>
<evidence type="ECO:0000256" key="4">
    <source>
        <dbReference type="ARBA" id="ARBA00032089"/>
    </source>
</evidence>
<dbReference type="GO" id="GO:0008360">
    <property type="term" value="P:regulation of cell shape"/>
    <property type="evidence" value="ECO:0007669"/>
    <property type="project" value="UniProtKB-KW"/>
</dbReference>
<name>A0A0G0XLW1_9BACT</name>
<dbReference type="InterPro" id="IPR042175">
    <property type="entry name" value="Cell/Rod_MreC_2"/>
</dbReference>
<evidence type="ECO:0000259" key="7">
    <source>
        <dbReference type="Pfam" id="PF04085"/>
    </source>
</evidence>
<evidence type="ECO:0000256" key="2">
    <source>
        <dbReference type="ARBA" id="ARBA00013855"/>
    </source>
</evidence>
<dbReference type="InterPro" id="IPR042177">
    <property type="entry name" value="Cell/Rod_1"/>
</dbReference>
<evidence type="ECO:0000256" key="6">
    <source>
        <dbReference type="SAM" id="Phobius"/>
    </source>
</evidence>
<proteinExistence type="inferred from homology"/>